<dbReference type="PROSITE" id="PS50280">
    <property type="entry name" value="SET"/>
    <property type="match status" value="1"/>
</dbReference>
<dbReference type="Gene3D" id="3.90.1410.10">
    <property type="entry name" value="set domain protein methyltransferase, domain 1"/>
    <property type="match status" value="1"/>
</dbReference>
<proteinExistence type="predicted"/>
<reference evidence="2 3" key="1">
    <citation type="submission" date="2024-11" db="EMBL/GenBank/DDBJ databases">
        <title>A near-complete genome assembly of Cinchona calisaya.</title>
        <authorList>
            <person name="Lian D.C."/>
            <person name="Zhao X.W."/>
            <person name="Wei L."/>
        </authorList>
    </citation>
    <scope>NUCLEOTIDE SEQUENCE [LARGE SCALE GENOMIC DNA]</scope>
    <source>
        <tissue evidence="2">Nenye</tissue>
    </source>
</reference>
<name>A0ABD3A1I6_9GENT</name>
<evidence type="ECO:0000313" key="2">
    <source>
        <dbReference type="EMBL" id="KAL3525098.1"/>
    </source>
</evidence>
<dbReference type="InterPro" id="IPR001214">
    <property type="entry name" value="SET_dom"/>
</dbReference>
<dbReference type="PANTHER" id="PTHR13271">
    <property type="entry name" value="UNCHARACTERIZED PUTATIVE METHYLTRANSFERASE"/>
    <property type="match status" value="1"/>
</dbReference>
<dbReference type="InterPro" id="IPR046341">
    <property type="entry name" value="SET_dom_sf"/>
</dbReference>
<feature type="domain" description="SET" evidence="1">
    <location>
        <begin position="46"/>
        <end position="290"/>
    </location>
</feature>
<dbReference type="InterPro" id="IPR050600">
    <property type="entry name" value="SETD3_SETD6_MTase"/>
</dbReference>
<gene>
    <name evidence="2" type="ORF">ACH5RR_013470</name>
</gene>
<organism evidence="2 3">
    <name type="scientific">Cinchona calisaya</name>
    <dbReference type="NCBI Taxonomy" id="153742"/>
    <lineage>
        <taxon>Eukaryota</taxon>
        <taxon>Viridiplantae</taxon>
        <taxon>Streptophyta</taxon>
        <taxon>Embryophyta</taxon>
        <taxon>Tracheophyta</taxon>
        <taxon>Spermatophyta</taxon>
        <taxon>Magnoliopsida</taxon>
        <taxon>eudicotyledons</taxon>
        <taxon>Gunneridae</taxon>
        <taxon>Pentapetalae</taxon>
        <taxon>asterids</taxon>
        <taxon>lamiids</taxon>
        <taxon>Gentianales</taxon>
        <taxon>Rubiaceae</taxon>
        <taxon>Cinchonoideae</taxon>
        <taxon>Cinchoneae</taxon>
        <taxon>Cinchona</taxon>
    </lineage>
</organism>
<dbReference type="EMBL" id="JBJUIK010000006">
    <property type="protein sequence ID" value="KAL3525098.1"/>
    <property type="molecule type" value="Genomic_DNA"/>
</dbReference>
<accession>A0ABD3A1I6</accession>
<dbReference type="Pfam" id="PF00856">
    <property type="entry name" value="SET"/>
    <property type="match status" value="1"/>
</dbReference>
<sequence length="482" mass="54242">MAEKEEEAAKIESFLQWAAANLGISDSPPSTIPSEHSTLPRYCLGHSLIVSNFPDAGGRGLAAARDLRKGELILRVPKKALMTSECLMRNDQTLSASIKRHAFLSSTQILTVALLNEVNKGSNSWWSNYLKQLPRSYDTLAGFGPFEIQALQVDDAIWAAEKAVAKAKLEWEEASLVMVDLKLKPTLLNFKAWLWASATISSRTMHIPWDEAGCLCPVGDFFNYAAPAEEPCDHETVGTCTNGTLVQTEGLFDASAQRLTDAGYEEDVAAYCFYASRNYREKEQIFLSYGVYTNLELLEHYGFLLNDNPNDKAFIPLEPAMRSLCSWPKELLYINQDGKPSFALLSAMRLWATPSNKRRSVGHLAYSGKQLSFENEITVIGWIAKKCQDILRNLKTSVEQDKLLLNIIDKIEDSLLPLELEKLPSICGSELYAFLESHDVANGEDFTNLYVSQKSRRSICRWKFAIQWRLSYKRKLLYCSAE</sequence>
<dbReference type="FunFam" id="3.90.1410.10:FF:000012">
    <property type="entry name" value="Protein SET DOMAIN GROUP 40"/>
    <property type="match status" value="1"/>
</dbReference>
<keyword evidence="3" id="KW-1185">Reference proteome</keyword>
<dbReference type="PANTHER" id="PTHR13271:SF91">
    <property type="entry name" value="PROTEIN SET DOMAIN GROUP 40"/>
    <property type="match status" value="1"/>
</dbReference>
<protein>
    <recommendedName>
        <fullName evidence="1">SET domain-containing protein</fullName>
    </recommendedName>
</protein>
<dbReference type="SUPFAM" id="SSF82199">
    <property type="entry name" value="SET domain"/>
    <property type="match status" value="1"/>
</dbReference>
<comment type="caution">
    <text evidence="2">The sequence shown here is derived from an EMBL/GenBank/DDBJ whole genome shotgun (WGS) entry which is preliminary data.</text>
</comment>
<dbReference type="InterPro" id="IPR015353">
    <property type="entry name" value="Rubisco_LSMT_subst-bd"/>
</dbReference>
<dbReference type="Pfam" id="PF09273">
    <property type="entry name" value="Rubis-subs-bind"/>
    <property type="match status" value="1"/>
</dbReference>
<dbReference type="Proteomes" id="UP001630127">
    <property type="component" value="Unassembled WGS sequence"/>
</dbReference>
<dbReference type="CDD" id="cd10527">
    <property type="entry name" value="SET_LSMT"/>
    <property type="match status" value="1"/>
</dbReference>
<evidence type="ECO:0000259" key="1">
    <source>
        <dbReference type="PROSITE" id="PS50280"/>
    </source>
</evidence>
<dbReference type="AlphaFoldDB" id="A0ABD3A1I6"/>
<evidence type="ECO:0000313" key="3">
    <source>
        <dbReference type="Proteomes" id="UP001630127"/>
    </source>
</evidence>